<reference evidence="1 2" key="1">
    <citation type="journal article" date="2022" name="Allergy">
        <title>Genome assembly and annotation of Periplaneta americana reveal a comprehensive cockroach allergen profile.</title>
        <authorList>
            <person name="Wang L."/>
            <person name="Xiong Q."/>
            <person name="Saelim N."/>
            <person name="Wang L."/>
            <person name="Nong W."/>
            <person name="Wan A.T."/>
            <person name="Shi M."/>
            <person name="Liu X."/>
            <person name="Cao Q."/>
            <person name="Hui J.H.L."/>
            <person name="Sookrung N."/>
            <person name="Leung T.F."/>
            <person name="Tungtrongchitr A."/>
            <person name="Tsui S.K.W."/>
        </authorList>
    </citation>
    <scope>NUCLEOTIDE SEQUENCE [LARGE SCALE GENOMIC DNA]</scope>
    <source>
        <strain evidence="1">PWHHKU_190912</strain>
    </source>
</reference>
<dbReference type="Proteomes" id="UP001148838">
    <property type="component" value="Unassembled WGS sequence"/>
</dbReference>
<name>A0ABQ8S7U1_PERAM</name>
<sequence>MSYRPYNIQKKTSTSEASKVRNIRYHYIMRVGFEEQVVCRSAFGSLHGIKPGRVKHVAMLTDKGEVPVNGRGKHVNRPHAYDLGMSKLIHDHIASYPVRKTHYSSRDVYYLSGALTISSMHRAFLKDKYPWCYEAIMKETISFDFMEHVPVPKIGVNEMFDLRHLWLYTFGIHQHSIEKPFFFWP</sequence>
<organism evidence="1 2">
    <name type="scientific">Periplaneta americana</name>
    <name type="common">American cockroach</name>
    <name type="synonym">Blatta americana</name>
    <dbReference type="NCBI Taxonomy" id="6978"/>
    <lineage>
        <taxon>Eukaryota</taxon>
        <taxon>Metazoa</taxon>
        <taxon>Ecdysozoa</taxon>
        <taxon>Arthropoda</taxon>
        <taxon>Hexapoda</taxon>
        <taxon>Insecta</taxon>
        <taxon>Pterygota</taxon>
        <taxon>Neoptera</taxon>
        <taxon>Polyneoptera</taxon>
        <taxon>Dictyoptera</taxon>
        <taxon>Blattodea</taxon>
        <taxon>Blattoidea</taxon>
        <taxon>Blattidae</taxon>
        <taxon>Blattinae</taxon>
        <taxon>Periplaneta</taxon>
    </lineage>
</organism>
<dbReference type="EMBL" id="JAJSOF020000033">
    <property type="protein sequence ID" value="KAJ4429772.1"/>
    <property type="molecule type" value="Genomic_DNA"/>
</dbReference>
<evidence type="ECO:0000313" key="2">
    <source>
        <dbReference type="Proteomes" id="UP001148838"/>
    </source>
</evidence>
<evidence type="ECO:0000313" key="1">
    <source>
        <dbReference type="EMBL" id="KAJ4429772.1"/>
    </source>
</evidence>
<protein>
    <submittedName>
        <fullName evidence="1">Uncharacterized protein</fullName>
    </submittedName>
</protein>
<comment type="caution">
    <text evidence="1">The sequence shown here is derived from an EMBL/GenBank/DDBJ whole genome shotgun (WGS) entry which is preliminary data.</text>
</comment>
<gene>
    <name evidence="1" type="ORF">ANN_21976</name>
</gene>
<keyword evidence="2" id="KW-1185">Reference proteome</keyword>
<proteinExistence type="predicted"/>
<accession>A0ABQ8S7U1</accession>